<keyword evidence="1" id="KW-1133">Transmembrane helix</keyword>
<sequence>MIFEILKDAVDYSQQDTKKLLQLSILYIFGFLIIPLLIAEGYYYRIQQQSLKGVINFIEPLPEFNNYTNLLSNGFRVILTKLFYIIPCVLVLIIGILVGALGISFYLFILFTILLWLVIFFLFLISTPHMVYNNGDVIKTLNIMEIINIIKSIGVKTYLELYIDILIIFTGITTLTTFIILIVSMGVGIVSGQIMGLFWNSNIFTLTFIGLTYILTSIITAYYQIFLARSISSLYNLRED</sequence>
<reference evidence="2 3" key="1">
    <citation type="submission" date="2017-05" db="EMBL/GenBank/DDBJ databases">
        <title>Host range expansion of the Methanosphaera genus to humans and monogastric animals involves recent and extensive reduction in genome content.</title>
        <authorList>
            <person name="Hoedt E.C."/>
            <person name="Volmer J.G."/>
            <person name="Parks D.H."/>
            <person name="Rosewarne C.P."/>
            <person name="Denman S.E."/>
            <person name="Mcsweeney C.S."/>
            <person name="O Cuiv P."/>
            <person name="Hugenholtz P."/>
            <person name="Tyson G.W."/>
            <person name="Morrison M."/>
        </authorList>
    </citation>
    <scope>NUCLEOTIDE SEQUENCE [LARGE SCALE GENOMIC DNA]</scope>
    <source>
        <strain evidence="2 3">PA5</strain>
    </source>
</reference>
<feature type="transmembrane region" description="Helical" evidence="1">
    <location>
        <begin position="161"/>
        <end position="183"/>
    </location>
</feature>
<evidence type="ECO:0008006" key="4">
    <source>
        <dbReference type="Google" id="ProtNLM"/>
    </source>
</evidence>
<keyword evidence="1" id="KW-0472">Membrane</keyword>
<accession>A0A328Q4M2</accession>
<dbReference type="RefSeq" id="WP_011406205.1">
    <property type="nucleotide sequence ID" value="NZ_CAUHHK010000016.1"/>
</dbReference>
<dbReference type="Pfam" id="PF13197">
    <property type="entry name" value="DUF4013"/>
    <property type="match status" value="1"/>
</dbReference>
<keyword evidence="1" id="KW-0812">Transmembrane</keyword>
<dbReference type="Proteomes" id="UP000248557">
    <property type="component" value="Unassembled WGS sequence"/>
</dbReference>
<proteinExistence type="predicted"/>
<dbReference type="EMBL" id="NGJK01000029">
    <property type="protein sequence ID" value="RAP03287.1"/>
    <property type="molecule type" value="Genomic_DNA"/>
</dbReference>
<name>A0A328Q4M2_9EURY</name>
<comment type="caution">
    <text evidence="2">The sequence shown here is derived from an EMBL/GenBank/DDBJ whole genome shotgun (WGS) entry which is preliminary data.</text>
</comment>
<dbReference type="InterPro" id="IPR025098">
    <property type="entry name" value="DUF4013"/>
</dbReference>
<protein>
    <recommendedName>
        <fullName evidence="4">DUF4013 domain-containing protein</fullName>
    </recommendedName>
</protein>
<feature type="transmembrane region" description="Helical" evidence="1">
    <location>
        <begin position="105"/>
        <end position="125"/>
    </location>
</feature>
<feature type="transmembrane region" description="Helical" evidence="1">
    <location>
        <begin position="82"/>
        <end position="99"/>
    </location>
</feature>
<organism evidence="2 3">
    <name type="scientific">Methanosphaera stadtmanae</name>
    <dbReference type="NCBI Taxonomy" id="2317"/>
    <lineage>
        <taxon>Archaea</taxon>
        <taxon>Methanobacteriati</taxon>
        <taxon>Methanobacteriota</taxon>
        <taxon>Methanomada group</taxon>
        <taxon>Methanobacteria</taxon>
        <taxon>Methanobacteriales</taxon>
        <taxon>Methanobacteriaceae</taxon>
        <taxon>Methanosphaera</taxon>
    </lineage>
</organism>
<gene>
    <name evidence="2" type="ORF">CA615_02935</name>
</gene>
<evidence type="ECO:0000256" key="1">
    <source>
        <dbReference type="SAM" id="Phobius"/>
    </source>
</evidence>
<feature type="transmembrane region" description="Helical" evidence="1">
    <location>
        <begin position="203"/>
        <end position="223"/>
    </location>
</feature>
<dbReference type="AlphaFoldDB" id="A0A328Q4M2"/>
<feature type="transmembrane region" description="Helical" evidence="1">
    <location>
        <begin position="20"/>
        <end position="43"/>
    </location>
</feature>
<dbReference type="OMA" id="VEGMING"/>
<dbReference type="GeneID" id="3855324"/>
<evidence type="ECO:0000313" key="3">
    <source>
        <dbReference type="Proteomes" id="UP000248557"/>
    </source>
</evidence>
<evidence type="ECO:0000313" key="2">
    <source>
        <dbReference type="EMBL" id="RAP03287.1"/>
    </source>
</evidence>